<dbReference type="InterPro" id="IPR002328">
    <property type="entry name" value="ADH_Zn_CS"/>
</dbReference>
<dbReference type="Gene3D" id="3.90.180.10">
    <property type="entry name" value="Medium-chain alcohol dehydrogenases, catalytic domain"/>
    <property type="match status" value="1"/>
</dbReference>
<evidence type="ECO:0000256" key="5">
    <source>
        <dbReference type="ARBA" id="ARBA00023002"/>
    </source>
</evidence>
<keyword evidence="4 6" id="KW-0862">Zinc</keyword>
<dbReference type="EMBL" id="JBDIME010000017">
    <property type="protein sequence ID" value="MEN2791442.1"/>
    <property type="molecule type" value="Genomic_DNA"/>
</dbReference>
<keyword evidence="9" id="KW-1185">Reference proteome</keyword>
<dbReference type="PROSITE" id="PS00059">
    <property type="entry name" value="ADH_ZINC"/>
    <property type="match status" value="1"/>
</dbReference>
<feature type="domain" description="Enoyl reductase (ER)" evidence="7">
    <location>
        <begin position="14"/>
        <end position="352"/>
    </location>
</feature>
<comment type="similarity">
    <text evidence="2 6">Belongs to the zinc-containing alcohol dehydrogenase family.</text>
</comment>
<evidence type="ECO:0000313" key="9">
    <source>
        <dbReference type="Proteomes" id="UP001419910"/>
    </source>
</evidence>
<dbReference type="Gene3D" id="3.40.50.720">
    <property type="entry name" value="NAD(P)-binding Rossmann-like Domain"/>
    <property type="match status" value="1"/>
</dbReference>
<name>A0ABU9Y6K9_9SPHN</name>
<evidence type="ECO:0000259" key="7">
    <source>
        <dbReference type="SMART" id="SM00829"/>
    </source>
</evidence>
<dbReference type="InterPro" id="IPR013149">
    <property type="entry name" value="ADH-like_C"/>
</dbReference>
<dbReference type="SUPFAM" id="SSF51735">
    <property type="entry name" value="NAD(P)-binding Rossmann-fold domains"/>
    <property type="match status" value="1"/>
</dbReference>
<proteinExistence type="inferred from homology"/>
<evidence type="ECO:0000256" key="6">
    <source>
        <dbReference type="RuleBase" id="RU361277"/>
    </source>
</evidence>
<reference evidence="8 9" key="1">
    <citation type="submission" date="2024-05" db="EMBL/GenBank/DDBJ databases">
        <authorList>
            <person name="Liu Q."/>
            <person name="Xin Y.-H."/>
        </authorList>
    </citation>
    <scope>NUCLEOTIDE SEQUENCE [LARGE SCALE GENOMIC DNA]</scope>
    <source>
        <strain evidence="8 9">CGMCC 1.10181</strain>
    </source>
</reference>
<dbReference type="InterPro" id="IPR020843">
    <property type="entry name" value="ER"/>
</dbReference>
<dbReference type="Proteomes" id="UP001419910">
    <property type="component" value="Unassembled WGS sequence"/>
</dbReference>
<evidence type="ECO:0000313" key="8">
    <source>
        <dbReference type="EMBL" id="MEN2791442.1"/>
    </source>
</evidence>
<keyword evidence="5" id="KW-0560">Oxidoreductase</keyword>
<dbReference type="CDD" id="cd08285">
    <property type="entry name" value="NADP_ADH"/>
    <property type="match status" value="1"/>
</dbReference>
<comment type="cofactor">
    <cofactor evidence="1 6">
        <name>Zn(2+)</name>
        <dbReference type="ChEBI" id="CHEBI:29105"/>
    </cofactor>
</comment>
<protein>
    <submittedName>
        <fullName evidence="8">NAD(P)-dependent alcohol dehydrogenase</fullName>
    </submittedName>
</protein>
<organism evidence="8 9">
    <name type="scientific">Sphingomonas oligophenolica</name>
    <dbReference type="NCBI Taxonomy" id="301154"/>
    <lineage>
        <taxon>Bacteria</taxon>
        <taxon>Pseudomonadati</taxon>
        <taxon>Pseudomonadota</taxon>
        <taxon>Alphaproteobacteria</taxon>
        <taxon>Sphingomonadales</taxon>
        <taxon>Sphingomonadaceae</taxon>
        <taxon>Sphingomonas</taxon>
    </lineage>
</organism>
<dbReference type="InterPro" id="IPR013154">
    <property type="entry name" value="ADH-like_N"/>
</dbReference>
<dbReference type="InterPro" id="IPR011032">
    <property type="entry name" value="GroES-like_sf"/>
</dbReference>
<dbReference type="Pfam" id="PF00107">
    <property type="entry name" value="ADH_zinc_N"/>
    <property type="match status" value="1"/>
</dbReference>
<evidence type="ECO:0000256" key="3">
    <source>
        <dbReference type="ARBA" id="ARBA00022723"/>
    </source>
</evidence>
<dbReference type="InterPro" id="IPR036291">
    <property type="entry name" value="NAD(P)-bd_dom_sf"/>
</dbReference>
<evidence type="ECO:0000256" key="4">
    <source>
        <dbReference type="ARBA" id="ARBA00022833"/>
    </source>
</evidence>
<evidence type="ECO:0000256" key="2">
    <source>
        <dbReference type="ARBA" id="ARBA00008072"/>
    </source>
</evidence>
<dbReference type="SUPFAM" id="SSF50129">
    <property type="entry name" value="GroES-like"/>
    <property type="match status" value="1"/>
</dbReference>
<dbReference type="PANTHER" id="PTHR42813">
    <property type="entry name" value="ZINC-TYPE ALCOHOL DEHYDROGENASE-LIKE"/>
    <property type="match status" value="1"/>
</dbReference>
<dbReference type="Pfam" id="PF08240">
    <property type="entry name" value="ADH_N"/>
    <property type="match status" value="1"/>
</dbReference>
<sequence>MAMKMKAAIFLEPGRIILGEKPVPDVGPLDALLRITTTTICGTDVHILKGEYPVARGLTVGHEPVGIIEKLGSAVAGYREGQRVIAGAITPSGTSNASLCGFHSQCGGAHDHGWKAMGGWRFGNTIDGAQAEYLLVPDAMANLSPVPEGLTDEQVLMCPDILSTGFSGAESGRIRIGDTVAIFAQGPIGLCATAGARLMGATTIIAVDTVPERLAIARTMGADHVVDFSKIDPVDEIRRITDGRGVDVSIEALGRQATFEAALRVLRPGGTLSSLGVYSEDLRIPIDAFSAGLGDNRIVTTLCPGGKERMRRLMDVVASGRVDTGALVTHRFALDDIESAYELFANQRDGVLKVAIRP</sequence>
<evidence type="ECO:0000256" key="1">
    <source>
        <dbReference type="ARBA" id="ARBA00001947"/>
    </source>
</evidence>
<keyword evidence="3 6" id="KW-0479">Metal-binding</keyword>
<dbReference type="PANTHER" id="PTHR42813:SF4">
    <property type="entry name" value="NADP-DEPENDENT ISOPROPANOL DEHYDROGENASE"/>
    <property type="match status" value="1"/>
</dbReference>
<accession>A0ABU9Y6K9</accession>
<dbReference type="RefSeq" id="WP_343890387.1">
    <property type="nucleotide sequence ID" value="NZ_BAAAEH010000032.1"/>
</dbReference>
<gene>
    <name evidence="8" type="ORF">ABC974_17530</name>
</gene>
<dbReference type="SMART" id="SM00829">
    <property type="entry name" value="PKS_ER"/>
    <property type="match status" value="1"/>
</dbReference>
<comment type="caution">
    <text evidence="8">The sequence shown here is derived from an EMBL/GenBank/DDBJ whole genome shotgun (WGS) entry which is preliminary data.</text>
</comment>